<dbReference type="RefSeq" id="WP_369313708.1">
    <property type="nucleotide sequence ID" value="NZ_JBEHZE010000001.1"/>
</dbReference>
<gene>
    <name evidence="1" type="ORF">ABFZ84_09215</name>
</gene>
<evidence type="ECO:0008006" key="3">
    <source>
        <dbReference type="Google" id="ProtNLM"/>
    </source>
</evidence>
<evidence type="ECO:0000313" key="1">
    <source>
        <dbReference type="EMBL" id="MEX6633723.1"/>
    </source>
</evidence>
<organism evidence="1 2">
    <name type="scientific">Hyphococcus lacteus</name>
    <dbReference type="NCBI Taxonomy" id="3143536"/>
    <lineage>
        <taxon>Bacteria</taxon>
        <taxon>Pseudomonadati</taxon>
        <taxon>Pseudomonadota</taxon>
        <taxon>Alphaproteobacteria</taxon>
        <taxon>Parvularculales</taxon>
        <taxon>Parvularculaceae</taxon>
        <taxon>Hyphococcus</taxon>
    </lineage>
</organism>
<comment type="caution">
    <text evidence="1">The sequence shown here is derived from an EMBL/GenBank/DDBJ whole genome shotgun (WGS) entry which is preliminary data.</text>
</comment>
<evidence type="ECO:0000313" key="2">
    <source>
        <dbReference type="Proteomes" id="UP001560685"/>
    </source>
</evidence>
<protein>
    <recommendedName>
        <fullName evidence="3">1-deoxy-D-xylulose-5-phosphate synthase</fullName>
    </recommendedName>
</protein>
<reference evidence="1 2" key="1">
    <citation type="submission" date="2024-05" db="EMBL/GenBank/DDBJ databases">
        <title>Three bacterial strains, DH-69, EH-24, and ECK-19 isolated from coastal sediments.</title>
        <authorList>
            <person name="Ye Y.-Q."/>
            <person name="Du Z.-J."/>
        </authorList>
    </citation>
    <scope>NUCLEOTIDE SEQUENCE [LARGE SCALE GENOMIC DNA]</scope>
    <source>
        <strain evidence="1 2">ECK-19</strain>
    </source>
</reference>
<proteinExistence type="predicted"/>
<dbReference type="EMBL" id="JBEHZE010000001">
    <property type="protein sequence ID" value="MEX6633723.1"/>
    <property type="molecule type" value="Genomic_DNA"/>
</dbReference>
<sequence>MTQRNQLTKGLKQRVMCVENKNGDIDGMAARIGWVTFSKTGKSVYYRGRTLAKANGVAGNFMDVDSREEYWISGVKKRGSNVHWAESVEVLIDDDAHEEYKRLKSA</sequence>
<name>A0ABV3Z591_9PROT</name>
<accession>A0ABV3Z591</accession>
<dbReference type="Proteomes" id="UP001560685">
    <property type="component" value="Unassembled WGS sequence"/>
</dbReference>
<keyword evidence="2" id="KW-1185">Reference proteome</keyword>